<accession>A0ABR9LR98</accession>
<organism evidence="1 2">
    <name type="scientific">Nonomuraea angiospora</name>
    <dbReference type="NCBI Taxonomy" id="46172"/>
    <lineage>
        <taxon>Bacteria</taxon>
        <taxon>Bacillati</taxon>
        <taxon>Actinomycetota</taxon>
        <taxon>Actinomycetes</taxon>
        <taxon>Streptosporangiales</taxon>
        <taxon>Streptosporangiaceae</taxon>
        <taxon>Nonomuraea</taxon>
    </lineage>
</organism>
<protein>
    <submittedName>
        <fullName evidence="1">Uncharacterized protein</fullName>
    </submittedName>
</protein>
<keyword evidence="2" id="KW-1185">Reference proteome</keyword>
<comment type="caution">
    <text evidence="1">The sequence shown here is derived from an EMBL/GenBank/DDBJ whole genome shotgun (WGS) entry which is preliminary data.</text>
</comment>
<dbReference type="Proteomes" id="UP000633509">
    <property type="component" value="Unassembled WGS sequence"/>
</dbReference>
<reference evidence="1 2" key="1">
    <citation type="submission" date="2020-10" db="EMBL/GenBank/DDBJ databases">
        <title>Sequencing the genomes of 1000 actinobacteria strains.</title>
        <authorList>
            <person name="Klenk H.-P."/>
        </authorList>
    </citation>
    <scope>NUCLEOTIDE SEQUENCE [LARGE SCALE GENOMIC DNA]</scope>
    <source>
        <strain evidence="1 2">DSM 43173</strain>
    </source>
</reference>
<evidence type="ECO:0000313" key="1">
    <source>
        <dbReference type="EMBL" id="MBE1583194.1"/>
    </source>
</evidence>
<evidence type="ECO:0000313" key="2">
    <source>
        <dbReference type="Proteomes" id="UP000633509"/>
    </source>
</evidence>
<sequence>MKTWKVLAQLRCCPHRTTPIVQAVLVLRLNEDGRCPE</sequence>
<gene>
    <name evidence="1" type="ORF">H4W80_001452</name>
</gene>
<dbReference type="EMBL" id="JADBEK010000001">
    <property type="protein sequence ID" value="MBE1583194.1"/>
    <property type="molecule type" value="Genomic_DNA"/>
</dbReference>
<proteinExistence type="predicted"/>
<name>A0ABR9LR98_9ACTN</name>